<keyword evidence="1" id="KW-0255">Endonuclease</keyword>
<organism evidence="1 2">
    <name type="scientific">Enterobacter hormaechei</name>
    <dbReference type="NCBI Taxonomy" id="158836"/>
    <lineage>
        <taxon>Bacteria</taxon>
        <taxon>Pseudomonadati</taxon>
        <taxon>Pseudomonadota</taxon>
        <taxon>Gammaproteobacteria</taxon>
        <taxon>Enterobacterales</taxon>
        <taxon>Enterobacteriaceae</taxon>
        <taxon>Enterobacter</taxon>
        <taxon>Enterobacter cloacae complex</taxon>
    </lineage>
</organism>
<evidence type="ECO:0000313" key="1">
    <source>
        <dbReference type="EMBL" id="PJG35796.1"/>
    </source>
</evidence>
<dbReference type="AlphaFoldDB" id="A0AAP8GE96"/>
<keyword evidence="1" id="KW-0378">Hydrolase</keyword>
<name>A0AAP8GE96_9ENTR</name>
<proteinExistence type="predicted"/>
<sequence>MTTYCPARGDVILLDFNPQSGHEQAGKR</sequence>
<dbReference type="EMBL" id="NMVR01000950">
    <property type="protein sequence ID" value="PJG35796.1"/>
    <property type="molecule type" value="Genomic_DNA"/>
</dbReference>
<comment type="caution">
    <text evidence="1">The sequence shown here is derived from an EMBL/GenBank/DDBJ whole genome shotgun (WGS) entry which is preliminary data.</text>
</comment>
<evidence type="ECO:0000313" key="2">
    <source>
        <dbReference type="Proteomes" id="UP000231328"/>
    </source>
</evidence>
<dbReference type="GO" id="GO:0004519">
    <property type="term" value="F:endonuclease activity"/>
    <property type="evidence" value="ECO:0007669"/>
    <property type="project" value="UniProtKB-KW"/>
</dbReference>
<accession>A0AAP8GE96</accession>
<dbReference type="SUPFAM" id="SSF50118">
    <property type="entry name" value="Cell growth inhibitor/plasmid maintenance toxic component"/>
    <property type="match status" value="1"/>
</dbReference>
<gene>
    <name evidence="1" type="ORF">CGZ54_32130</name>
</gene>
<feature type="non-terminal residue" evidence="1">
    <location>
        <position position="28"/>
    </location>
</feature>
<keyword evidence="1" id="KW-0540">Nuclease</keyword>
<protein>
    <submittedName>
        <fullName evidence="1">mRNA-degrading endonuclease</fullName>
    </submittedName>
</protein>
<dbReference type="Gene3D" id="2.30.30.110">
    <property type="match status" value="1"/>
</dbReference>
<dbReference type="InterPro" id="IPR011067">
    <property type="entry name" value="Plasmid_toxin/cell-grow_inhib"/>
</dbReference>
<dbReference type="Proteomes" id="UP000231328">
    <property type="component" value="Unassembled WGS sequence"/>
</dbReference>
<reference evidence="1 2" key="1">
    <citation type="submission" date="2017-07" db="EMBL/GenBank/DDBJ databases">
        <title>Draft genome sequence of Enterobacter cloacae ST128, a clinical strain coproducing KPC-2 and NDM-1 carbapenemases.</title>
        <authorList>
            <person name="Li X."/>
        </authorList>
    </citation>
    <scope>NUCLEOTIDE SEQUENCE [LARGE SCALE GENOMIC DNA]</scope>
    <source>
        <strain evidence="1 2">HBY</strain>
    </source>
</reference>